<dbReference type="EMBL" id="CAJQZP010001278">
    <property type="protein sequence ID" value="CAG5035809.1"/>
    <property type="molecule type" value="Genomic_DNA"/>
</dbReference>
<sequence length="115" mass="12536">MFNVGKPLVVAWRSAGGATPRGQVEPLAELLLALNRAPLADGGLAACLRRALAPDDFPSPHATRAHKHHFITALLKEKNSKRRILETVQEFSLVCRGLIDTDYARQTIASKQLVA</sequence>
<comment type="caution">
    <text evidence="1">The sequence shown here is derived from an EMBL/GenBank/DDBJ whole genome shotgun (WGS) entry which is preliminary data.</text>
</comment>
<organism evidence="1 2">
    <name type="scientific">Parnassius apollo</name>
    <name type="common">Apollo butterfly</name>
    <name type="synonym">Papilio apollo</name>
    <dbReference type="NCBI Taxonomy" id="110799"/>
    <lineage>
        <taxon>Eukaryota</taxon>
        <taxon>Metazoa</taxon>
        <taxon>Ecdysozoa</taxon>
        <taxon>Arthropoda</taxon>
        <taxon>Hexapoda</taxon>
        <taxon>Insecta</taxon>
        <taxon>Pterygota</taxon>
        <taxon>Neoptera</taxon>
        <taxon>Endopterygota</taxon>
        <taxon>Lepidoptera</taxon>
        <taxon>Glossata</taxon>
        <taxon>Ditrysia</taxon>
        <taxon>Papilionoidea</taxon>
        <taxon>Papilionidae</taxon>
        <taxon>Parnassiinae</taxon>
        <taxon>Parnassini</taxon>
        <taxon>Parnassius</taxon>
        <taxon>Parnassius</taxon>
    </lineage>
</organism>
<evidence type="ECO:0000313" key="1">
    <source>
        <dbReference type="EMBL" id="CAG5035809.1"/>
    </source>
</evidence>
<protein>
    <submittedName>
        <fullName evidence="1">(apollo) hypothetical protein</fullName>
    </submittedName>
</protein>
<reference evidence="1" key="1">
    <citation type="submission" date="2021-04" db="EMBL/GenBank/DDBJ databases">
        <authorList>
            <person name="Tunstrom K."/>
        </authorList>
    </citation>
    <scope>NUCLEOTIDE SEQUENCE</scope>
</reference>
<proteinExistence type="predicted"/>
<dbReference type="AlphaFoldDB" id="A0A8S3XP82"/>
<dbReference type="Proteomes" id="UP000691718">
    <property type="component" value="Unassembled WGS sequence"/>
</dbReference>
<accession>A0A8S3XP82</accession>
<keyword evidence="2" id="KW-1185">Reference proteome</keyword>
<evidence type="ECO:0000313" key="2">
    <source>
        <dbReference type="Proteomes" id="UP000691718"/>
    </source>
</evidence>
<dbReference type="OrthoDB" id="2016913at2759"/>
<name>A0A8S3XP82_PARAO</name>
<gene>
    <name evidence="1" type="ORF">PAPOLLO_LOCUS20659</name>
</gene>